<evidence type="ECO:0000256" key="1">
    <source>
        <dbReference type="ARBA" id="ARBA00002274"/>
    </source>
</evidence>
<keyword evidence="8 13" id="KW-0547">Nucleotide-binding</keyword>
<dbReference type="UniPathway" id="UPA00359">
    <property type="reaction ID" value="UER00482"/>
</dbReference>
<keyword evidence="6 13" id="KW-0441">Lipid A biosynthesis</keyword>
<dbReference type="HAMAP" id="MF_00409">
    <property type="entry name" value="LpxK"/>
    <property type="match status" value="1"/>
</dbReference>
<dbReference type="GO" id="GO:0009029">
    <property type="term" value="F:lipid-A 4'-kinase activity"/>
    <property type="evidence" value="ECO:0007669"/>
    <property type="project" value="UniProtKB-UniRule"/>
</dbReference>
<evidence type="ECO:0000256" key="7">
    <source>
        <dbReference type="ARBA" id="ARBA00022679"/>
    </source>
</evidence>
<evidence type="ECO:0000256" key="6">
    <source>
        <dbReference type="ARBA" id="ARBA00022556"/>
    </source>
</evidence>
<keyword evidence="7 13" id="KW-0808">Transferase</keyword>
<evidence type="ECO:0000256" key="5">
    <source>
        <dbReference type="ARBA" id="ARBA00022516"/>
    </source>
</evidence>
<dbReference type="InterPro" id="IPR003758">
    <property type="entry name" value="LpxK"/>
</dbReference>
<dbReference type="SUPFAM" id="SSF52540">
    <property type="entry name" value="P-loop containing nucleoside triphosphate hydrolases"/>
    <property type="match status" value="1"/>
</dbReference>
<evidence type="ECO:0000256" key="3">
    <source>
        <dbReference type="ARBA" id="ARBA00012071"/>
    </source>
</evidence>
<evidence type="ECO:0000256" key="10">
    <source>
        <dbReference type="ARBA" id="ARBA00022840"/>
    </source>
</evidence>
<dbReference type="PANTHER" id="PTHR42724:SF1">
    <property type="entry name" value="TETRAACYLDISACCHARIDE 4'-KINASE, MITOCHONDRIAL-RELATED"/>
    <property type="match status" value="1"/>
</dbReference>
<name>A0A5C8V4Z9_9FLAO</name>
<keyword evidence="11 13" id="KW-0443">Lipid metabolism</keyword>
<feature type="binding site" evidence="13">
    <location>
        <begin position="48"/>
        <end position="55"/>
    </location>
    <ligand>
        <name>ATP</name>
        <dbReference type="ChEBI" id="CHEBI:30616"/>
    </ligand>
</feature>
<dbReference type="PANTHER" id="PTHR42724">
    <property type="entry name" value="TETRAACYLDISACCHARIDE 4'-KINASE"/>
    <property type="match status" value="1"/>
</dbReference>
<dbReference type="InterPro" id="IPR027417">
    <property type="entry name" value="P-loop_NTPase"/>
</dbReference>
<evidence type="ECO:0000313" key="14">
    <source>
        <dbReference type="EMBL" id="TXN36792.1"/>
    </source>
</evidence>
<evidence type="ECO:0000256" key="4">
    <source>
        <dbReference type="ARBA" id="ARBA00016436"/>
    </source>
</evidence>
<evidence type="ECO:0000313" key="15">
    <source>
        <dbReference type="Proteomes" id="UP000321456"/>
    </source>
</evidence>
<comment type="function">
    <text evidence="1 13">Transfers the gamma-phosphate of ATP to the 4'-position of a tetraacyldisaccharide 1-phosphate intermediate (termed DS-1-P) to form tetraacyldisaccharide 1,4'-bis-phosphate (lipid IVA).</text>
</comment>
<dbReference type="GO" id="GO:0009245">
    <property type="term" value="P:lipid A biosynthetic process"/>
    <property type="evidence" value="ECO:0007669"/>
    <property type="project" value="UniProtKB-UniRule"/>
</dbReference>
<evidence type="ECO:0000256" key="9">
    <source>
        <dbReference type="ARBA" id="ARBA00022777"/>
    </source>
</evidence>
<dbReference type="GO" id="GO:0005886">
    <property type="term" value="C:plasma membrane"/>
    <property type="evidence" value="ECO:0007669"/>
    <property type="project" value="TreeGrafter"/>
</dbReference>
<dbReference type="EC" id="2.7.1.130" evidence="3 13"/>
<evidence type="ECO:0000256" key="2">
    <source>
        <dbReference type="ARBA" id="ARBA00004870"/>
    </source>
</evidence>
<keyword evidence="10 13" id="KW-0067">ATP-binding</keyword>
<dbReference type="EMBL" id="VRUR01000001">
    <property type="protein sequence ID" value="TXN36792.1"/>
    <property type="molecule type" value="Genomic_DNA"/>
</dbReference>
<sequence length="331" mass="37850">MLQLLRKIAFPFSLIYALVVVIRNFFYDKGFFSSISYKTPTICVGNLSVGGTGKTPMVEYLIRLLKGHKTAVLSRGYKRKSKGFLLADSKSTVEDLGDEPFQMFRKFPETALAVDADRRNGITTLEKMIKPDIILLDDAFQHRKVKPSISILLTAYDRLYVDDWYLPTGDLRDSRLEAKRANLIIVTKCPKDLSNTEKEMVLKKLKPLPGQDVLFCSLKYSEVFKNSHESISLSNLDEKKIALVTGIASPKPLVQHLEGLGLQFQHFEYGDHHYFSEQEIARFKDFELVLTTEKDFARLKGKLENLYYLEVEHDFDVADHEILKQAVTSLL</sequence>
<evidence type="ECO:0000256" key="12">
    <source>
        <dbReference type="ARBA" id="ARBA00029757"/>
    </source>
</evidence>
<keyword evidence="9 13" id="KW-0418">Kinase</keyword>
<reference evidence="14 15" key="1">
    <citation type="submission" date="2019-08" db="EMBL/GenBank/DDBJ databases">
        <title>Professor.</title>
        <authorList>
            <person name="Park J.S."/>
        </authorList>
    </citation>
    <scope>NUCLEOTIDE SEQUENCE [LARGE SCALE GENOMIC DNA]</scope>
    <source>
        <strain evidence="14 15">176CP5-101</strain>
    </source>
</reference>
<organism evidence="14 15">
    <name type="scientific">Flagellimonas hymeniacidonis</name>
    <dbReference type="NCBI Taxonomy" id="2603628"/>
    <lineage>
        <taxon>Bacteria</taxon>
        <taxon>Pseudomonadati</taxon>
        <taxon>Bacteroidota</taxon>
        <taxon>Flavobacteriia</taxon>
        <taxon>Flavobacteriales</taxon>
        <taxon>Flavobacteriaceae</taxon>
        <taxon>Flagellimonas</taxon>
    </lineage>
</organism>
<dbReference type="RefSeq" id="WP_147740626.1">
    <property type="nucleotide sequence ID" value="NZ_VRUR01000001.1"/>
</dbReference>
<dbReference type="GO" id="GO:0009244">
    <property type="term" value="P:lipopolysaccharide core region biosynthetic process"/>
    <property type="evidence" value="ECO:0007669"/>
    <property type="project" value="TreeGrafter"/>
</dbReference>
<dbReference type="Pfam" id="PF02606">
    <property type="entry name" value="LpxK"/>
    <property type="match status" value="1"/>
</dbReference>
<keyword evidence="15" id="KW-1185">Reference proteome</keyword>
<comment type="caution">
    <text evidence="14">The sequence shown here is derived from an EMBL/GenBank/DDBJ whole genome shotgun (WGS) entry which is preliminary data.</text>
</comment>
<dbReference type="GO" id="GO:0005524">
    <property type="term" value="F:ATP binding"/>
    <property type="evidence" value="ECO:0007669"/>
    <property type="project" value="UniProtKB-UniRule"/>
</dbReference>
<dbReference type="NCBIfam" id="TIGR00682">
    <property type="entry name" value="lpxK"/>
    <property type="match status" value="1"/>
</dbReference>
<evidence type="ECO:0000256" key="11">
    <source>
        <dbReference type="ARBA" id="ARBA00023098"/>
    </source>
</evidence>
<comment type="similarity">
    <text evidence="13">Belongs to the LpxK family.</text>
</comment>
<dbReference type="AlphaFoldDB" id="A0A5C8V4Z9"/>
<comment type="pathway">
    <text evidence="2 13">Glycolipid biosynthesis; lipid IV(A) biosynthesis; lipid IV(A) from (3R)-3-hydroxytetradecanoyl-[acyl-carrier-protein] and UDP-N-acetyl-alpha-D-glucosamine: step 6/6.</text>
</comment>
<comment type="catalytic activity">
    <reaction evidence="13">
        <text>a lipid A disaccharide + ATP = a lipid IVA + ADP + H(+)</text>
        <dbReference type="Rhea" id="RHEA:67840"/>
        <dbReference type="ChEBI" id="CHEBI:15378"/>
        <dbReference type="ChEBI" id="CHEBI:30616"/>
        <dbReference type="ChEBI" id="CHEBI:176343"/>
        <dbReference type="ChEBI" id="CHEBI:176425"/>
        <dbReference type="ChEBI" id="CHEBI:456216"/>
        <dbReference type="EC" id="2.7.1.130"/>
    </reaction>
</comment>
<protein>
    <recommendedName>
        <fullName evidence="4 13">Tetraacyldisaccharide 4'-kinase</fullName>
        <ecNumber evidence="3 13">2.7.1.130</ecNumber>
    </recommendedName>
    <alternativeName>
        <fullName evidence="12 13">Lipid A 4'-kinase</fullName>
    </alternativeName>
</protein>
<accession>A0A5C8V4Z9</accession>
<evidence type="ECO:0000256" key="8">
    <source>
        <dbReference type="ARBA" id="ARBA00022741"/>
    </source>
</evidence>
<dbReference type="Proteomes" id="UP000321456">
    <property type="component" value="Unassembled WGS sequence"/>
</dbReference>
<proteinExistence type="inferred from homology"/>
<evidence type="ECO:0000256" key="13">
    <source>
        <dbReference type="HAMAP-Rule" id="MF_00409"/>
    </source>
</evidence>
<gene>
    <name evidence="13 14" type="primary">lpxK</name>
    <name evidence="14" type="ORF">FVB32_00465</name>
</gene>
<keyword evidence="5 13" id="KW-0444">Lipid biosynthesis</keyword>